<proteinExistence type="predicted"/>
<dbReference type="EMBL" id="KY523104">
    <property type="protein sequence ID" value="QKU35748.1"/>
    <property type="molecule type" value="Genomic_DNA"/>
</dbReference>
<organism evidence="1">
    <name type="scientific">Tupanvirus soda lake</name>
    <dbReference type="NCBI Taxonomy" id="2126985"/>
    <lineage>
        <taxon>Viruses</taxon>
        <taxon>Varidnaviria</taxon>
        <taxon>Bamfordvirae</taxon>
        <taxon>Nucleocytoviricota</taxon>
        <taxon>Megaviricetes</taxon>
        <taxon>Imitervirales</taxon>
        <taxon>Mimiviridae</taxon>
        <taxon>Megamimivirinae</taxon>
        <taxon>Tupanvirus</taxon>
        <taxon>Tupanvirus salinum</taxon>
    </lineage>
</organism>
<dbReference type="KEGG" id="vg:80519194"/>
<sequence length="50" mass="6134">MANEIFYKIINGEINHRDPHDDRLKNYNWVHVFDIQNQKIILDNFMMTNN</sequence>
<reference evidence="1" key="2">
    <citation type="journal article" date="2018" name="Nat. Commun.">
        <title>Tailed giant Tupanvirus possesses the most complete translational apparatus of the known virosphere.</title>
        <authorList>
            <person name="Abrahao J."/>
            <person name="Silva L."/>
            <person name="Silva L.S."/>
            <person name="Khalil J.Y.B."/>
            <person name="Rodrigues R."/>
            <person name="Arantes T."/>
            <person name="Assis F."/>
            <person name="Boratto P."/>
            <person name="Andrade M."/>
            <person name="Kroon E.G."/>
            <person name="Ribeiro B."/>
            <person name="Bergier I."/>
            <person name="Seligmann H."/>
            <person name="Ghigo E."/>
            <person name="Colson P."/>
            <person name="Levasseur A."/>
            <person name="Kroemer G."/>
            <person name="Raoult D."/>
            <person name="La Scola B."/>
        </authorList>
    </citation>
    <scope>NUCLEOTIDE SEQUENCE [LARGE SCALE GENOMIC DNA]</scope>
    <source>
        <strain evidence="1">Soda lake</strain>
    </source>
</reference>
<reference evidence="1" key="1">
    <citation type="submission" date="2017-01" db="EMBL/GenBank/DDBJ databases">
        <authorList>
            <person name="Assis F.L."/>
            <person name="Abrahao J.S."/>
            <person name="Silva L."/>
            <person name="Khalil J.B."/>
            <person name="Rodrigues R."/>
            <person name="Silva L.S."/>
            <person name="Arantes T."/>
            <person name="Boratto P."/>
            <person name="Andrade M."/>
            <person name="Kroon E.G."/>
            <person name="Ribeiro B."/>
            <person name="Bergier I."/>
            <person name="Seligmann H."/>
            <person name="Ghigo E."/>
            <person name="Colson P."/>
            <person name="Levasseur A."/>
            <person name="Raoult D."/>
            <person name="Scola B.L."/>
        </authorList>
    </citation>
    <scope>NUCLEOTIDE SEQUENCE</scope>
    <source>
        <strain evidence="1">Soda lake</strain>
    </source>
</reference>
<name>A0A6N1NWV0_9VIRU</name>
<evidence type="ECO:0000313" key="1">
    <source>
        <dbReference type="EMBL" id="QKU35748.1"/>
    </source>
</evidence>
<dbReference type="GeneID" id="80519194"/>
<protein>
    <submittedName>
        <fullName evidence="1">Putative orfan</fullName>
    </submittedName>
</protein>
<dbReference type="RefSeq" id="YP_010782430.1">
    <property type="nucleotide sequence ID" value="NC_075039.1"/>
</dbReference>
<accession>A0A6N1NWV0</accession>